<dbReference type="Pfam" id="PF01051">
    <property type="entry name" value="Rep3_N"/>
    <property type="match status" value="1"/>
</dbReference>
<dbReference type="RefSeq" id="WP_339970323.1">
    <property type="nucleotide sequence ID" value="NZ_JAWMWG010000003.1"/>
</dbReference>
<dbReference type="Proteomes" id="UP001377804">
    <property type="component" value="Unassembled WGS sequence"/>
</dbReference>
<comment type="caution">
    <text evidence="3">The sequence shown here is derived from an EMBL/GenBank/DDBJ whole genome shotgun (WGS) entry which is preliminary data.</text>
</comment>
<dbReference type="InterPro" id="IPR000525">
    <property type="entry name" value="Initiator_Rep_WH1"/>
</dbReference>
<evidence type="ECO:0000313" key="4">
    <source>
        <dbReference type="Proteomes" id="UP001377804"/>
    </source>
</evidence>
<protein>
    <submittedName>
        <fullName evidence="3">Replication initiation protein</fullName>
    </submittedName>
</protein>
<dbReference type="InterPro" id="IPR036388">
    <property type="entry name" value="WH-like_DNA-bd_sf"/>
</dbReference>
<dbReference type="Gene3D" id="1.10.10.10">
    <property type="entry name" value="Winged helix-like DNA-binding domain superfamily/Winged helix DNA-binding domain"/>
    <property type="match status" value="2"/>
</dbReference>
<accession>A0ABU8SHH7</accession>
<sequence>MAVNEITRYDIELNTIPLGKLKAPEMNLFFSIITKMKDQKSNVVRFYLNDLKELAEYKVKGHQRFLKLIRDTYSKLLTLNFGYKSKTGTREEHFVLFTKFVIDQDEEKQDYVDIQIFEDAIPLLNDLDQWVRYSLHEFNSLKSTYAKTLFRLLKQYRTTGFFKINKKEFNELMAIPEKYQQFDINRRILKPSMEQLSPFFENLKLEKHFAKKQGRPLIGYTFTFKPEERNSDDFQDRYSYKKRQEEVKKVDEDPFGMDDLDRFNLKADDLPF</sequence>
<organism evidence="3 4">
    <name type="scientific">Holzapfeliella saturejae</name>
    <dbReference type="NCBI Taxonomy" id="3082953"/>
    <lineage>
        <taxon>Bacteria</taxon>
        <taxon>Bacillati</taxon>
        <taxon>Bacillota</taxon>
        <taxon>Bacilli</taxon>
        <taxon>Lactobacillales</taxon>
        <taxon>Lactobacillaceae</taxon>
        <taxon>Holzapfeliella</taxon>
    </lineage>
</organism>
<dbReference type="EMBL" id="JAWMWG010000003">
    <property type="protein sequence ID" value="MEJ6348818.1"/>
    <property type="molecule type" value="Genomic_DNA"/>
</dbReference>
<proteinExistence type="inferred from homology"/>
<comment type="similarity">
    <text evidence="1">Belongs to the initiator RepB protein family.</text>
</comment>
<gene>
    <name evidence="3" type="ORF">R4Y45_06260</name>
</gene>
<evidence type="ECO:0000256" key="1">
    <source>
        <dbReference type="ARBA" id="ARBA00038283"/>
    </source>
</evidence>
<name>A0ABU8SHH7_9LACO</name>
<dbReference type="InterPro" id="IPR036390">
    <property type="entry name" value="WH_DNA-bd_sf"/>
</dbReference>
<dbReference type="SUPFAM" id="SSF46785">
    <property type="entry name" value="Winged helix' DNA-binding domain"/>
    <property type="match status" value="1"/>
</dbReference>
<evidence type="ECO:0000313" key="3">
    <source>
        <dbReference type="EMBL" id="MEJ6348818.1"/>
    </source>
</evidence>
<feature type="domain" description="Initiator Rep protein WH1" evidence="2">
    <location>
        <begin position="9"/>
        <end position="154"/>
    </location>
</feature>
<keyword evidence="4" id="KW-1185">Reference proteome</keyword>
<reference evidence="3 4" key="1">
    <citation type="submission" date="2023-10" db="EMBL/GenBank/DDBJ databases">
        <title>Holzapfeliella saturejae sp. nov. isolated from Satureja montana flowers.</title>
        <authorList>
            <person name="Alcantara C."/>
            <person name="Zuniga M."/>
            <person name="Landete J.M."/>
            <person name="Monedero V."/>
        </authorList>
    </citation>
    <scope>NUCLEOTIDE SEQUENCE [LARGE SCALE GENOMIC DNA]</scope>
    <source>
        <strain evidence="3 4">He02</strain>
    </source>
</reference>
<evidence type="ECO:0000259" key="2">
    <source>
        <dbReference type="Pfam" id="PF01051"/>
    </source>
</evidence>
<dbReference type="Pfam" id="PF21205">
    <property type="entry name" value="Rep3_C"/>
    <property type="match status" value="1"/>
</dbReference>